<dbReference type="RefSeq" id="WP_012936755.1">
    <property type="nucleotide sequence ID" value="NC_013739.1"/>
</dbReference>
<dbReference type="GO" id="GO:0004066">
    <property type="term" value="F:asparagine synthase (glutamine-hydrolyzing) activity"/>
    <property type="evidence" value="ECO:0007669"/>
    <property type="project" value="UniProtKB-EC"/>
</dbReference>
<comment type="pathway">
    <text evidence="1">Amino-acid biosynthesis; L-asparagine biosynthesis; L-asparagine from L-aspartate (L-Gln route): step 1/1.</text>
</comment>
<dbReference type="eggNOG" id="COG0367">
    <property type="taxonomic scope" value="Bacteria"/>
</dbReference>
<dbReference type="InterPro" id="IPR051786">
    <property type="entry name" value="ASN_synthetase/amidase"/>
</dbReference>
<name>D3FFB1_CONWI</name>
<dbReference type="STRING" id="469383.Cwoe_5298"/>
<dbReference type="EMBL" id="CP001854">
    <property type="protein sequence ID" value="ADB53704.1"/>
    <property type="molecule type" value="Genomic_DNA"/>
</dbReference>
<dbReference type="SUPFAM" id="SSF52402">
    <property type="entry name" value="Adenine nucleotide alpha hydrolases-like"/>
    <property type="match status" value="1"/>
</dbReference>
<evidence type="ECO:0000313" key="12">
    <source>
        <dbReference type="EMBL" id="ADB53704.1"/>
    </source>
</evidence>
<organism evidence="12 13">
    <name type="scientific">Conexibacter woesei (strain DSM 14684 / CCUG 47730 / CIP 108061 / JCM 11494 / NBRC 100937 / ID131577)</name>
    <dbReference type="NCBI Taxonomy" id="469383"/>
    <lineage>
        <taxon>Bacteria</taxon>
        <taxon>Bacillati</taxon>
        <taxon>Actinomycetota</taxon>
        <taxon>Thermoleophilia</taxon>
        <taxon>Solirubrobacterales</taxon>
        <taxon>Conexibacteraceae</taxon>
        <taxon>Conexibacter</taxon>
    </lineage>
</organism>
<dbReference type="Pfam" id="PF00733">
    <property type="entry name" value="Asn_synthase"/>
    <property type="match status" value="1"/>
</dbReference>
<evidence type="ECO:0000256" key="6">
    <source>
        <dbReference type="ARBA" id="ARBA00022888"/>
    </source>
</evidence>
<dbReference type="CDD" id="cd01991">
    <property type="entry name" value="Asn_synthase_B_C"/>
    <property type="match status" value="1"/>
</dbReference>
<evidence type="ECO:0000256" key="8">
    <source>
        <dbReference type="ARBA" id="ARBA00048741"/>
    </source>
</evidence>
<sequence length="629" mass="68160">MCGIGAIFDPAGDTPAELLGRVATALRHRGPDGEAVRRLGPAALVHTRLAIIDVAGGDQPFTSEDGRTSAIVNGEIYNHVELRGELEALGHVFATHSDCEVVLHGYEAWGLGVLERINGMFGIALWDGAREQLVVARDAFGVKPVYWWTDGRRVAAASEVRALLATGWVGAALDPVALDHFLTWRFVPSPRTLFAGVSKLAPATALVVSREGTRVESFRRPPGAPLEPADVDELTEEVARRFEQAVARQMMSDVPYGAFLSGGLDSAAIVAAMARATPDSPPLSFTIGFPGHGEDLDERAPAAAHAAAIGARHQSTAMEMGDFLATLGSCVRSVEEPCGTASAPAAMELSRFTSQSVKVVLSGQGADEPWGGYQRHQAAALLRLVDRVPRAARRPLGAAAEALPRNERAKRAARLLDVEAGPARLLSIFDITAPELRRALLRGDGAEAAAERSARASQLLGDVGDRDLLDRALYLDTHLFLPDQLLVWGDKTSMASGLEQRVPFLDQELMGFVERIPARVRMKGARRKWLYRRSMAELVPPAVLQRRKHPFATPYDDWLRSALGDEVRQRFAATEPLSEVIDAATVARLVTEHQSGRSDHKRVLYCLLELSQWHREFVEQATPVSGAVA</sequence>
<dbReference type="HOGENOM" id="CLU_014658_3_1_11"/>
<feature type="binding site" evidence="10">
    <location>
        <position position="287"/>
    </location>
    <ligand>
        <name>ATP</name>
        <dbReference type="ChEBI" id="CHEBI:30616"/>
    </ligand>
</feature>
<dbReference type="EC" id="6.3.5.4" evidence="3"/>
<feature type="active site" description="For GATase activity" evidence="9">
    <location>
        <position position="2"/>
    </location>
</feature>
<dbReference type="GO" id="GO:0006529">
    <property type="term" value="P:asparagine biosynthetic process"/>
    <property type="evidence" value="ECO:0007669"/>
    <property type="project" value="UniProtKB-KW"/>
</dbReference>
<dbReference type="KEGG" id="cwo:Cwoe_5298"/>
<evidence type="ECO:0000256" key="2">
    <source>
        <dbReference type="ARBA" id="ARBA00005752"/>
    </source>
</evidence>
<comment type="catalytic activity">
    <reaction evidence="8">
        <text>L-aspartate + L-glutamine + ATP + H2O = L-asparagine + L-glutamate + AMP + diphosphate + H(+)</text>
        <dbReference type="Rhea" id="RHEA:12228"/>
        <dbReference type="ChEBI" id="CHEBI:15377"/>
        <dbReference type="ChEBI" id="CHEBI:15378"/>
        <dbReference type="ChEBI" id="CHEBI:29985"/>
        <dbReference type="ChEBI" id="CHEBI:29991"/>
        <dbReference type="ChEBI" id="CHEBI:30616"/>
        <dbReference type="ChEBI" id="CHEBI:33019"/>
        <dbReference type="ChEBI" id="CHEBI:58048"/>
        <dbReference type="ChEBI" id="CHEBI:58359"/>
        <dbReference type="ChEBI" id="CHEBI:456215"/>
        <dbReference type="EC" id="6.3.5.4"/>
    </reaction>
</comment>
<dbReference type="Gene3D" id="3.60.20.10">
    <property type="entry name" value="Glutamine Phosphoribosylpyrophosphate, subunit 1, domain 1"/>
    <property type="match status" value="1"/>
</dbReference>
<evidence type="ECO:0000256" key="1">
    <source>
        <dbReference type="ARBA" id="ARBA00005187"/>
    </source>
</evidence>
<dbReference type="SUPFAM" id="SSF56235">
    <property type="entry name" value="N-terminal nucleophile aminohydrolases (Ntn hydrolases)"/>
    <property type="match status" value="1"/>
</dbReference>
<dbReference type="OrthoDB" id="9763290at2"/>
<gene>
    <name evidence="12" type="ordered locus">Cwoe_5298</name>
</gene>
<evidence type="ECO:0000256" key="4">
    <source>
        <dbReference type="ARBA" id="ARBA00022741"/>
    </source>
</evidence>
<dbReference type="PANTHER" id="PTHR43284:SF1">
    <property type="entry name" value="ASPARAGINE SYNTHETASE"/>
    <property type="match status" value="1"/>
</dbReference>
<evidence type="ECO:0000256" key="9">
    <source>
        <dbReference type="PIRSR" id="PIRSR001589-1"/>
    </source>
</evidence>
<reference evidence="13" key="2">
    <citation type="submission" date="2010-01" db="EMBL/GenBank/DDBJ databases">
        <title>The complete genome of Conexibacter woesei DSM 14684.</title>
        <authorList>
            <consortium name="US DOE Joint Genome Institute (JGI-PGF)"/>
            <person name="Lucas S."/>
            <person name="Copeland A."/>
            <person name="Lapidus A."/>
            <person name="Glavina del Rio T."/>
            <person name="Dalin E."/>
            <person name="Tice H."/>
            <person name="Bruce D."/>
            <person name="Goodwin L."/>
            <person name="Pitluck S."/>
            <person name="Kyrpides N."/>
            <person name="Mavromatis K."/>
            <person name="Ivanova N."/>
            <person name="Mikhailova N."/>
            <person name="Chertkov O."/>
            <person name="Brettin T."/>
            <person name="Detter J.C."/>
            <person name="Han C."/>
            <person name="Larimer F."/>
            <person name="Land M."/>
            <person name="Hauser L."/>
            <person name="Markowitz V."/>
            <person name="Cheng J.-F."/>
            <person name="Hugenholtz P."/>
            <person name="Woyke T."/>
            <person name="Wu D."/>
            <person name="Pukall R."/>
            <person name="Steenblock K."/>
            <person name="Schneider S."/>
            <person name="Klenk H.-P."/>
            <person name="Eisen J.A."/>
        </authorList>
    </citation>
    <scope>NUCLEOTIDE SEQUENCE [LARGE SCALE GENOMIC DNA]</scope>
    <source>
        <strain evidence="13">DSM 14684 / CIP 108061 / JCM 11494 / NBRC 100937 / ID131577</strain>
    </source>
</reference>
<dbReference type="InterPro" id="IPR017932">
    <property type="entry name" value="GATase_2_dom"/>
</dbReference>
<dbReference type="InterPro" id="IPR001962">
    <property type="entry name" value="Asn_synthase"/>
</dbReference>
<keyword evidence="12" id="KW-0436">Ligase</keyword>
<evidence type="ECO:0000313" key="13">
    <source>
        <dbReference type="Proteomes" id="UP000008229"/>
    </source>
</evidence>
<comment type="similarity">
    <text evidence="2">Belongs to the asparagine synthetase family.</text>
</comment>
<feature type="binding site" evidence="10">
    <location>
        <begin position="362"/>
        <end position="363"/>
    </location>
    <ligand>
        <name>ATP</name>
        <dbReference type="ChEBI" id="CHEBI:30616"/>
    </ligand>
</feature>
<dbReference type="InterPro" id="IPR029055">
    <property type="entry name" value="Ntn_hydrolases_N"/>
</dbReference>
<evidence type="ECO:0000256" key="7">
    <source>
        <dbReference type="ARBA" id="ARBA00022962"/>
    </source>
</evidence>
<feature type="binding site" evidence="10">
    <location>
        <position position="98"/>
    </location>
    <ligand>
        <name>L-glutamine</name>
        <dbReference type="ChEBI" id="CHEBI:58359"/>
    </ligand>
</feature>
<dbReference type="NCBIfam" id="TIGR01536">
    <property type="entry name" value="asn_synth_AEB"/>
    <property type="match status" value="1"/>
</dbReference>
<dbReference type="PROSITE" id="PS51278">
    <property type="entry name" value="GATASE_TYPE_2"/>
    <property type="match status" value="1"/>
</dbReference>
<evidence type="ECO:0000256" key="5">
    <source>
        <dbReference type="ARBA" id="ARBA00022840"/>
    </source>
</evidence>
<dbReference type="InterPro" id="IPR033738">
    <property type="entry name" value="AsnB_N"/>
</dbReference>
<dbReference type="InterPro" id="IPR006426">
    <property type="entry name" value="Asn_synth_AEB"/>
</dbReference>
<dbReference type="PIRSF" id="PIRSF001589">
    <property type="entry name" value="Asn_synthetase_glu-h"/>
    <property type="match status" value="1"/>
</dbReference>
<keyword evidence="4 10" id="KW-0547">Nucleotide-binding</keyword>
<feature type="domain" description="Glutamine amidotransferase type-2" evidence="11">
    <location>
        <begin position="2"/>
        <end position="211"/>
    </location>
</feature>
<keyword evidence="7 9" id="KW-0315">Glutamine amidotransferase</keyword>
<dbReference type="CDD" id="cd00712">
    <property type="entry name" value="AsnB"/>
    <property type="match status" value="1"/>
</dbReference>
<evidence type="ECO:0000256" key="3">
    <source>
        <dbReference type="ARBA" id="ARBA00012737"/>
    </source>
</evidence>
<keyword evidence="9" id="KW-0028">Amino-acid biosynthesis</keyword>
<dbReference type="InterPro" id="IPR014729">
    <property type="entry name" value="Rossmann-like_a/b/a_fold"/>
</dbReference>
<dbReference type="GO" id="GO:0005829">
    <property type="term" value="C:cytosol"/>
    <property type="evidence" value="ECO:0007669"/>
    <property type="project" value="TreeGrafter"/>
</dbReference>
<keyword evidence="5 10" id="KW-0067">ATP-binding</keyword>
<reference evidence="12 13" key="1">
    <citation type="journal article" date="2010" name="Stand. Genomic Sci.">
        <title>Complete genome sequence of Conexibacter woesei type strain (ID131577).</title>
        <authorList>
            <person name="Pukall R."/>
            <person name="Lapidus A."/>
            <person name="Glavina Del Rio T."/>
            <person name="Copeland A."/>
            <person name="Tice H."/>
            <person name="Cheng J.-F."/>
            <person name="Lucas S."/>
            <person name="Chen F."/>
            <person name="Nolan M."/>
            <person name="Bruce D."/>
            <person name="Goodwin L."/>
            <person name="Pitluck S."/>
            <person name="Mavromatis K."/>
            <person name="Ivanova N."/>
            <person name="Ovchinnikova G."/>
            <person name="Pati A."/>
            <person name="Chen A."/>
            <person name="Palaniappan K."/>
            <person name="Land M."/>
            <person name="Hauser L."/>
            <person name="Chang Y.-J."/>
            <person name="Jeffries C.D."/>
            <person name="Chain P."/>
            <person name="Meincke L."/>
            <person name="Sims D."/>
            <person name="Brettin T."/>
            <person name="Detter J.C."/>
            <person name="Rohde M."/>
            <person name="Goeker M."/>
            <person name="Bristow J."/>
            <person name="Eisen J.A."/>
            <person name="Markowitz V."/>
            <person name="Kyrpides N.C."/>
            <person name="Klenk H.-P."/>
            <person name="Hugenholtz P."/>
        </authorList>
    </citation>
    <scope>NUCLEOTIDE SEQUENCE [LARGE SCALE GENOMIC DNA]</scope>
    <source>
        <strain evidence="13">DSM 14684 / CIP 108061 / JCM 11494 / NBRC 100937 / ID131577</strain>
    </source>
</reference>
<accession>D3FFB1</accession>
<dbReference type="GO" id="GO:0005524">
    <property type="term" value="F:ATP binding"/>
    <property type="evidence" value="ECO:0007669"/>
    <property type="project" value="UniProtKB-KW"/>
</dbReference>
<keyword evidence="13" id="KW-1185">Reference proteome</keyword>
<dbReference type="Gene3D" id="3.40.50.620">
    <property type="entry name" value="HUPs"/>
    <property type="match status" value="2"/>
</dbReference>
<dbReference type="Pfam" id="PF13537">
    <property type="entry name" value="GATase_7"/>
    <property type="match status" value="1"/>
</dbReference>
<protein>
    <recommendedName>
        <fullName evidence="3">asparagine synthase (glutamine-hydrolyzing)</fullName>
        <ecNumber evidence="3">6.3.5.4</ecNumber>
    </recommendedName>
</protein>
<proteinExistence type="inferred from homology"/>
<evidence type="ECO:0000256" key="10">
    <source>
        <dbReference type="PIRSR" id="PIRSR001589-2"/>
    </source>
</evidence>
<dbReference type="AlphaFoldDB" id="D3FFB1"/>
<evidence type="ECO:0000259" key="11">
    <source>
        <dbReference type="PROSITE" id="PS51278"/>
    </source>
</evidence>
<dbReference type="PANTHER" id="PTHR43284">
    <property type="entry name" value="ASPARAGINE SYNTHETASE (GLUTAMINE-HYDROLYZING)"/>
    <property type="match status" value="1"/>
</dbReference>
<keyword evidence="6 9" id="KW-0061">Asparagine biosynthesis</keyword>
<dbReference type="Proteomes" id="UP000008229">
    <property type="component" value="Chromosome"/>
</dbReference>